<evidence type="ECO:0000313" key="3">
    <source>
        <dbReference type="Proteomes" id="UP001149411"/>
    </source>
</evidence>
<dbReference type="AlphaFoldDB" id="A0A9Q4C6Z0"/>
<name>A0A9Q4C6Z0_9EURY</name>
<sequence>MSKKPVPFGEGSRSILGIVSAFLVLIGYALAGFGAILILDGGIRVVSMVLQHGVLVAPRSVSVEFVTAVSLVVAGVVVFIVGRFFAGVASARAQRYT</sequence>
<reference evidence="2" key="1">
    <citation type="submission" date="2022-09" db="EMBL/GenBank/DDBJ databases">
        <title>Haloadaptaus new haloarchaeum isolated from saline soil.</title>
        <authorList>
            <person name="Duran-Viseras A."/>
            <person name="Sanchez-Porro C."/>
            <person name="Ventosa A."/>
        </authorList>
    </citation>
    <scope>NUCLEOTIDE SEQUENCE</scope>
    <source>
        <strain evidence="2">F3-133</strain>
    </source>
</reference>
<keyword evidence="1" id="KW-0812">Transmembrane</keyword>
<dbReference type="EMBL" id="RKLV01000009">
    <property type="protein sequence ID" value="MCX2819549.1"/>
    <property type="molecule type" value="Genomic_DNA"/>
</dbReference>
<gene>
    <name evidence="2" type="ORF">EGH25_09325</name>
</gene>
<comment type="caution">
    <text evidence="2">The sequence shown here is derived from an EMBL/GenBank/DDBJ whole genome shotgun (WGS) entry which is preliminary data.</text>
</comment>
<dbReference type="RefSeq" id="WP_266087904.1">
    <property type="nucleotide sequence ID" value="NZ_RKLV01000009.1"/>
</dbReference>
<feature type="transmembrane region" description="Helical" evidence="1">
    <location>
        <begin position="65"/>
        <end position="86"/>
    </location>
</feature>
<keyword evidence="1" id="KW-1133">Transmembrane helix</keyword>
<protein>
    <submittedName>
        <fullName evidence="2">Uncharacterized protein</fullName>
    </submittedName>
</protein>
<evidence type="ECO:0000313" key="2">
    <source>
        <dbReference type="EMBL" id="MCX2819549.1"/>
    </source>
</evidence>
<feature type="transmembrane region" description="Helical" evidence="1">
    <location>
        <begin position="15"/>
        <end position="39"/>
    </location>
</feature>
<keyword evidence="3" id="KW-1185">Reference proteome</keyword>
<dbReference type="Proteomes" id="UP001149411">
    <property type="component" value="Unassembled WGS sequence"/>
</dbReference>
<evidence type="ECO:0000256" key="1">
    <source>
        <dbReference type="SAM" id="Phobius"/>
    </source>
</evidence>
<keyword evidence="1" id="KW-0472">Membrane</keyword>
<organism evidence="2 3">
    <name type="scientific">Halorutilus salinus</name>
    <dbReference type="NCBI Taxonomy" id="2487751"/>
    <lineage>
        <taxon>Archaea</taxon>
        <taxon>Methanobacteriati</taxon>
        <taxon>Methanobacteriota</taxon>
        <taxon>Stenosarchaea group</taxon>
        <taxon>Halobacteria</taxon>
        <taxon>Halorutilales</taxon>
        <taxon>Halorutilaceae</taxon>
        <taxon>Halorutilus</taxon>
    </lineage>
</organism>
<proteinExistence type="predicted"/>
<accession>A0A9Q4C6Z0</accession>